<keyword evidence="4" id="KW-0699">rRNA-binding</keyword>
<evidence type="ECO:0000256" key="4">
    <source>
        <dbReference type="HAMAP-Rule" id="MF_00075"/>
    </source>
</evidence>
<comment type="function">
    <text evidence="4">One of the essential components for the initiation of protein synthesis. Stabilizes the binding of IF-2 and IF-3 on the 30S subunit to which N-formylmethionyl-tRNA(fMet) subsequently binds. Helps modulate mRNA selection, yielding the 30S pre-initiation complex (PIC). Upon addition of the 50S ribosomal subunit IF-1, IF-2 and IF-3 are released leaving the mature 70S translation initiation complex.</text>
</comment>
<dbReference type="AlphaFoldDB" id="A0A1J4RQY9"/>
<dbReference type="GO" id="GO:0043022">
    <property type="term" value="F:ribosome binding"/>
    <property type="evidence" value="ECO:0007669"/>
    <property type="project" value="UniProtKB-UniRule"/>
</dbReference>
<evidence type="ECO:0000256" key="1">
    <source>
        <dbReference type="ARBA" id="ARBA00010939"/>
    </source>
</evidence>
<feature type="domain" description="S1-like" evidence="6">
    <location>
        <begin position="1"/>
        <end position="76"/>
    </location>
</feature>
<dbReference type="Gene3D" id="2.40.50.140">
    <property type="entry name" value="Nucleic acid-binding proteins"/>
    <property type="match status" value="1"/>
</dbReference>
<dbReference type="GO" id="GO:0019843">
    <property type="term" value="F:rRNA binding"/>
    <property type="evidence" value="ECO:0007669"/>
    <property type="project" value="UniProtKB-UniRule"/>
</dbReference>
<dbReference type="PANTHER" id="PTHR33370">
    <property type="entry name" value="TRANSLATION INITIATION FACTOR IF-1, CHLOROPLASTIC"/>
    <property type="match status" value="1"/>
</dbReference>
<evidence type="ECO:0000256" key="2">
    <source>
        <dbReference type="ARBA" id="ARBA00022540"/>
    </source>
</evidence>
<dbReference type="HAMAP" id="MF_00075">
    <property type="entry name" value="IF_1"/>
    <property type="match status" value="1"/>
</dbReference>
<dbReference type="GO" id="GO:0003743">
    <property type="term" value="F:translation initiation factor activity"/>
    <property type="evidence" value="ECO:0007669"/>
    <property type="project" value="UniProtKB-UniRule"/>
</dbReference>
<evidence type="ECO:0000313" key="8">
    <source>
        <dbReference type="Proteomes" id="UP000183144"/>
    </source>
</evidence>
<gene>
    <name evidence="4" type="primary">infA</name>
    <name evidence="7" type="ORF">AUJ59_04035</name>
</gene>
<organism evidence="7 8">
    <name type="scientific">Candidatus Beckwithbacteria bacterium CG1_02_47_37</name>
    <dbReference type="NCBI Taxonomy" id="1805034"/>
    <lineage>
        <taxon>Bacteria</taxon>
        <taxon>Candidatus Beckwithiibacteriota</taxon>
    </lineage>
</organism>
<dbReference type="Pfam" id="PF01176">
    <property type="entry name" value="eIF-1a"/>
    <property type="match status" value="1"/>
</dbReference>
<keyword evidence="4" id="KW-0694">RNA-binding</keyword>
<keyword evidence="2 4" id="KW-0396">Initiation factor</keyword>
<keyword evidence="3 4" id="KW-0648">Protein biosynthesis</keyword>
<dbReference type="PANTHER" id="PTHR33370:SF1">
    <property type="entry name" value="TRANSLATION INITIATION FACTOR IF-1, CHLOROPLASTIC"/>
    <property type="match status" value="1"/>
</dbReference>
<comment type="caution">
    <text evidence="7">The sequence shown here is derived from an EMBL/GenBank/DDBJ whole genome shotgun (WGS) entry which is preliminary data.</text>
</comment>
<dbReference type="InterPro" id="IPR006196">
    <property type="entry name" value="RNA-binding_domain_S1_IF1"/>
</dbReference>
<dbReference type="SUPFAM" id="SSF50249">
    <property type="entry name" value="Nucleic acid-binding proteins"/>
    <property type="match status" value="1"/>
</dbReference>
<comment type="similarity">
    <text evidence="1 4">Belongs to the IF-1 family.</text>
</comment>
<dbReference type="STRING" id="1805034.AUJ59_04035"/>
<accession>A0A1J4RQY9</accession>
<reference evidence="7 8" key="1">
    <citation type="journal article" date="2016" name="Environ. Microbiol.">
        <title>Genomic resolution of a cold subsurface aquifer community provides metabolic insights for novel microbes adapted to high CO concentrations.</title>
        <authorList>
            <person name="Probst A.J."/>
            <person name="Castelle C.J."/>
            <person name="Singh A."/>
            <person name="Brown C.T."/>
            <person name="Anantharaman K."/>
            <person name="Sharon I."/>
            <person name="Hug L.A."/>
            <person name="Burstein D."/>
            <person name="Emerson J.B."/>
            <person name="Thomas B.C."/>
            <person name="Banfield J.F."/>
        </authorList>
    </citation>
    <scope>NUCLEOTIDE SEQUENCE [LARGE SCALE GENOMIC DNA]</scope>
    <source>
        <strain evidence="7">CG1_02_47_37</strain>
    </source>
</reference>
<comment type="subunit">
    <text evidence="4">Component of the 30S ribosomal translation pre-initiation complex which assembles on the 30S ribosome in the order IF-2 and IF-3, IF-1 and N-formylmethionyl-tRNA(fMet); mRNA recruitment can occur at any time during PIC assembly.</text>
</comment>
<evidence type="ECO:0000256" key="3">
    <source>
        <dbReference type="ARBA" id="ARBA00022917"/>
    </source>
</evidence>
<dbReference type="InterPro" id="IPR012340">
    <property type="entry name" value="NA-bd_OB-fold"/>
</dbReference>
<dbReference type="EMBL" id="MNUI01000074">
    <property type="protein sequence ID" value="OIN88373.1"/>
    <property type="molecule type" value="Genomic_DNA"/>
</dbReference>
<sequence>MQSVDNQAKQEVEGVVTQALPNATFRVKLDQQDQEILCHLAGKMRLYHIKVMPGDRVRLVQSPYDTTKGRIVYRDK</sequence>
<keyword evidence="4" id="KW-0963">Cytoplasm</keyword>
<dbReference type="InterPro" id="IPR004368">
    <property type="entry name" value="TIF_IF1"/>
</dbReference>
<proteinExistence type="inferred from homology"/>
<evidence type="ECO:0000256" key="5">
    <source>
        <dbReference type="NCBIfam" id="TIGR00008"/>
    </source>
</evidence>
<evidence type="ECO:0000259" key="6">
    <source>
        <dbReference type="PROSITE" id="PS50832"/>
    </source>
</evidence>
<dbReference type="CDD" id="cd04451">
    <property type="entry name" value="S1_IF1"/>
    <property type="match status" value="1"/>
</dbReference>
<dbReference type="NCBIfam" id="TIGR00008">
    <property type="entry name" value="infA"/>
    <property type="match status" value="1"/>
</dbReference>
<comment type="subcellular location">
    <subcellularLocation>
        <location evidence="4">Cytoplasm</location>
    </subcellularLocation>
</comment>
<dbReference type="GO" id="GO:0005829">
    <property type="term" value="C:cytosol"/>
    <property type="evidence" value="ECO:0007669"/>
    <property type="project" value="TreeGrafter"/>
</dbReference>
<protein>
    <recommendedName>
        <fullName evidence="4 5">Translation initiation factor IF-1</fullName>
    </recommendedName>
</protein>
<dbReference type="PROSITE" id="PS50832">
    <property type="entry name" value="S1_IF1_TYPE"/>
    <property type="match status" value="1"/>
</dbReference>
<dbReference type="Proteomes" id="UP000183144">
    <property type="component" value="Unassembled WGS sequence"/>
</dbReference>
<evidence type="ECO:0000313" key="7">
    <source>
        <dbReference type="EMBL" id="OIN88373.1"/>
    </source>
</evidence>
<name>A0A1J4RQY9_9BACT</name>
<dbReference type="FunFam" id="2.40.50.140:FF:000002">
    <property type="entry name" value="Translation initiation factor IF-1"/>
    <property type="match status" value="1"/>
</dbReference>